<evidence type="ECO:0000256" key="2">
    <source>
        <dbReference type="ARBA" id="ARBA00011233"/>
    </source>
</evidence>
<evidence type="ECO:0000256" key="1">
    <source>
        <dbReference type="ARBA" id="ARBA00004571"/>
    </source>
</evidence>
<dbReference type="Proteomes" id="UP000292120">
    <property type="component" value="Unassembled WGS sequence"/>
</dbReference>
<dbReference type="AlphaFoldDB" id="A0A4Q9GXM7"/>
<gene>
    <name evidence="13" type="ORF">EYS42_15360</name>
</gene>
<organism evidence="13 14">
    <name type="scientific">Aquabacterium lacunae</name>
    <dbReference type="NCBI Taxonomy" id="2528630"/>
    <lineage>
        <taxon>Bacteria</taxon>
        <taxon>Pseudomonadati</taxon>
        <taxon>Pseudomonadota</taxon>
        <taxon>Betaproteobacteria</taxon>
        <taxon>Burkholderiales</taxon>
        <taxon>Aquabacterium</taxon>
    </lineage>
</organism>
<keyword evidence="6" id="KW-0732">Signal</keyword>
<name>A0A4Q9GXM7_9BURK</name>
<dbReference type="EMBL" id="SIXI01000007">
    <property type="protein sequence ID" value="TBO28382.1"/>
    <property type="molecule type" value="Genomic_DNA"/>
</dbReference>
<keyword evidence="5" id="KW-0812">Transmembrane</keyword>
<dbReference type="GO" id="GO:0046930">
    <property type="term" value="C:pore complex"/>
    <property type="evidence" value="ECO:0007669"/>
    <property type="project" value="UniProtKB-KW"/>
</dbReference>
<keyword evidence="9" id="KW-0472">Membrane</keyword>
<dbReference type="PRINTS" id="PR00184">
    <property type="entry name" value="NEISSPPORIN"/>
</dbReference>
<keyword evidence="14" id="KW-1185">Reference proteome</keyword>
<comment type="subunit">
    <text evidence="2">Homotrimer.</text>
</comment>
<dbReference type="InterPro" id="IPR050298">
    <property type="entry name" value="Gram-neg_bact_OMP"/>
</dbReference>
<keyword evidence="8" id="KW-0626">Porin</keyword>
<evidence type="ECO:0000256" key="10">
    <source>
        <dbReference type="ARBA" id="ARBA00023237"/>
    </source>
</evidence>
<dbReference type="InterPro" id="IPR023614">
    <property type="entry name" value="Porin_dom_sf"/>
</dbReference>
<evidence type="ECO:0000259" key="12">
    <source>
        <dbReference type="Pfam" id="PF13609"/>
    </source>
</evidence>
<evidence type="ECO:0000256" key="6">
    <source>
        <dbReference type="ARBA" id="ARBA00022729"/>
    </source>
</evidence>
<dbReference type="InterPro" id="IPR033900">
    <property type="entry name" value="Gram_neg_porin_domain"/>
</dbReference>
<evidence type="ECO:0000313" key="13">
    <source>
        <dbReference type="EMBL" id="TBO28382.1"/>
    </source>
</evidence>
<dbReference type="GO" id="GO:0009279">
    <property type="term" value="C:cell outer membrane"/>
    <property type="evidence" value="ECO:0007669"/>
    <property type="project" value="UniProtKB-SubCell"/>
</dbReference>
<dbReference type="OrthoDB" id="8520696at2"/>
<dbReference type="InterPro" id="IPR001702">
    <property type="entry name" value="Porin_Gram-ve"/>
</dbReference>
<feature type="compositionally biased region" description="Polar residues" evidence="11">
    <location>
        <begin position="42"/>
        <end position="57"/>
    </location>
</feature>
<evidence type="ECO:0000256" key="4">
    <source>
        <dbReference type="ARBA" id="ARBA00022452"/>
    </source>
</evidence>
<dbReference type="Pfam" id="PF13609">
    <property type="entry name" value="Porin_4"/>
    <property type="match status" value="1"/>
</dbReference>
<keyword evidence="4" id="KW-1134">Transmembrane beta strand</keyword>
<evidence type="ECO:0000256" key="9">
    <source>
        <dbReference type="ARBA" id="ARBA00023136"/>
    </source>
</evidence>
<dbReference type="GO" id="GO:0034220">
    <property type="term" value="P:monoatomic ion transmembrane transport"/>
    <property type="evidence" value="ECO:0007669"/>
    <property type="project" value="InterPro"/>
</dbReference>
<keyword evidence="7" id="KW-0406">Ion transport</keyword>
<dbReference type="InterPro" id="IPR002299">
    <property type="entry name" value="Porin_Neis"/>
</dbReference>
<comment type="subcellular location">
    <subcellularLocation>
        <location evidence="1">Cell outer membrane</location>
        <topology evidence="1">Multi-pass membrane protein</topology>
    </subcellularLocation>
</comment>
<feature type="region of interest" description="Disordered" evidence="11">
    <location>
        <begin position="1"/>
        <end position="57"/>
    </location>
</feature>
<reference evidence="13 14" key="1">
    <citation type="submission" date="2019-02" db="EMBL/GenBank/DDBJ databases">
        <title>Aquabacterium sp. strain KMB7.</title>
        <authorList>
            <person name="Chen W.-M."/>
        </authorList>
    </citation>
    <scope>NUCLEOTIDE SEQUENCE [LARGE SCALE GENOMIC DNA]</scope>
    <source>
        <strain evidence="13 14">KMB7</strain>
    </source>
</reference>
<evidence type="ECO:0000313" key="14">
    <source>
        <dbReference type="Proteomes" id="UP000292120"/>
    </source>
</evidence>
<sequence>MAAATSSAWAASPAGTRSWTRTPTWSRSGTSSWPPEPLPHTRNFSPPQLNHPTPRSIPMNLSSLRRVALSTVSLASALACLPALAQSSVTLYGAVGLDVVSASKVYDGATSKSLLKLDDNGIVNSRIGFKGTEDLGGGLKGIFGLESSISPDTGKTNPNAFWNRNAFVGLSGDLGTLKLGHQWNVADDYLCGYFVCAYYSPFLMNGYYAISDYYDNVIKYTSPNIGGFEGAVMYSLGEVSGKRSAGQKTQIALNHAAGPFAAAVMGFSEKDKAGTGLTNTLYAGGLSYDFGVAKARLGLASAEVKYGTVYEGKLIDVGVDVPVSAEAAVSADYVLNDKKASKDDTSFLRLRGSYALSKRTSLNSNLIFLKNSGNANFAFYSNTGTNFTGQAGQKQTVLTVGVTHAF</sequence>
<evidence type="ECO:0000256" key="8">
    <source>
        <dbReference type="ARBA" id="ARBA00023114"/>
    </source>
</evidence>
<accession>A0A4Q9GXM7</accession>
<dbReference type="Gene3D" id="2.40.160.10">
    <property type="entry name" value="Porin"/>
    <property type="match status" value="1"/>
</dbReference>
<dbReference type="PRINTS" id="PR00182">
    <property type="entry name" value="ECOLNEIPORIN"/>
</dbReference>
<evidence type="ECO:0000256" key="3">
    <source>
        <dbReference type="ARBA" id="ARBA00022448"/>
    </source>
</evidence>
<dbReference type="CDD" id="cd00342">
    <property type="entry name" value="gram_neg_porins"/>
    <property type="match status" value="1"/>
</dbReference>
<proteinExistence type="predicted"/>
<protein>
    <submittedName>
        <fullName evidence="13">Porin</fullName>
    </submittedName>
</protein>
<keyword evidence="10" id="KW-0998">Cell outer membrane</keyword>
<evidence type="ECO:0000256" key="7">
    <source>
        <dbReference type="ARBA" id="ARBA00023065"/>
    </source>
</evidence>
<feature type="domain" description="Porin" evidence="12">
    <location>
        <begin position="75"/>
        <end position="373"/>
    </location>
</feature>
<dbReference type="SUPFAM" id="SSF56935">
    <property type="entry name" value="Porins"/>
    <property type="match status" value="1"/>
</dbReference>
<evidence type="ECO:0000256" key="5">
    <source>
        <dbReference type="ARBA" id="ARBA00022692"/>
    </source>
</evidence>
<comment type="caution">
    <text evidence="13">The sequence shown here is derived from an EMBL/GenBank/DDBJ whole genome shotgun (WGS) entry which is preliminary data.</text>
</comment>
<evidence type="ECO:0000256" key="11">
    <source>
        <dbReference type="SAM" id="MobiDB-lite"/>
    </source>
</evidence>
<keyword evidence="3" id="KW-0813">Transport</keyword>
<dbReference type="PANTHER" id="PTHR34501:SF9">
    <property type="entry name" value="MAJOR OUTER MEMBRANE PROTEIN P.IA"/>
    <property type="match status" value="1"/>
</dbReference>
<dbReference type="GO" id="GO:0015288">
    <property type="term" value="F:porin activity"/>
    <property type="evidence" value="ECO:0007669"/>
    <property type="project" value="UniProtKB-KW"/>
</dbReference>
<dbReference type="PANTHER" id="PTHR34501">
    <property type="entry name" value="PROTEIN YDDL-RELATED"/>
    <property type="match status" value="1"/>
</dbReference>
<feature type="compositionally biased region" description="Low complexity" evidence="11">
    <location>
        <begin position="1"/>
        <end position="33"/>
    </location>
</feature>